<feature type="transmembrane region" description="Helical" evidence="1">
    <location>
        <begin position="255"/>
        <end position="274"/>
    </location>
</feature>
<accession>A0A8J7E0J7</accession>
<dbReference type="NCBIfam" id="TIGR00341">
    <property type="entry name" value="TIGR00341 family protein"/>
    <property type="match status" value="1"/>
</dbReference>
<evidence type="ECO:0000313" key="3">
    <source>
        <dbReference type="Proteomes" id="UP000654482"/>
    </source>
</evidence>
<keyword evidence="1" id="KW-1133">Transmembrane helix</keyword>
<dbReference type="RefSeq" id="WP_194031916.1">
    <property type="nucleotide sequence ID" value="NZ_JADEWZ010000062.1"/>
</dbReference>
<gene>
    <name evidence="2" type="ORF">IQ249_23300</name>
</gene>
<keyword evidence="3" id="KW-1185">Reference proteome</keyword>
<feature type="transmembrane region" description="Helical" evidence="1">
    <location>
        <begin position="62"/>
        <end position="88"/>
    </location>
</feature>
<evidence type="ECO:0000313" key="2">
    <source>
        <dbReference type="EMBL" id="MBE9118820.1"/>
    </source>
</evidence>
<dbReference type="Proteomes" id="UP000654482">
    <property type="component" value="Unassembled WGS sequence"/>
</dbReference>
<proteinExistence type="predicted"/>
<keyword evidence="1" id="KW-0472">Membrane</keyword>
<protein>
    <submittedName>
        <fullName evidence="2">TIGR00341 family protein</fullName>
    </submittedName>
</protein>
<organism evidence="2 3">
    <name type="scientific">Lusitaniella coriacea LEGE 07157</name>
    <dbReference type="NCBI Taxonomy" id="945747"/>
    <lineage>
        <taxon>Bacteria</taxon>
        <taxon>Bacillati</taxon>
        <taxon>Cyanobacteriota</taxon>
        <taxon>Cyanophyceae</taxon>
        <taxon>Spirulinales</taxon>
        <taxon>Lusitaniellaceae</taxon>
        <taxon>Lusitaniella</taxon>
    </lineage>
</organism>
<dbReference type="PANTHER" id="PTHR20992:SF9">
    <property type="entry name" value="AT15442P-RELATED"/>
    <property type="match status" value="1"/>
</dbReference>
<feature type="transmembrane region" description="Helical" evidence="1">
    <location>
        <begin position="128"/>
        <end position="153"/>
    </location>
</feature>
<dbReference type="InterPro" id="IPR005240">
    <property type="entry name" value="DUF389"/>
</dbReference>
<evidence type="ECO:0000256" key="1">
    <source>
        <dbReference type="SAM" id="Phobius"/>
    </source>
</evidence>
<dbReference type="Pfam" id="PF04087">
    <property type="entry name" value="DUF389"/>
    <property type="match status" value="1"/>
</dbReference>
<feature type="transmembrane region" description="Helical" evidence="1">
    <location>
        <begin position="194"/>
        <end position="214"/>
    </location>
</feature>
<keyword evidence="1" id="KW-0812">Transmembrane</keyword>
<dbReference type="AlphaFoldDB" id="A0A8J7E0J7"/>
<name>A0A8J7E0J7_9CYAN</name>
<comment type="caution">
    <text evidence="2">The sequence shown here is derived from an EMBL/GenBank/DDBJ whole genome shotgun (WGS) entry which is preliminary data.</text>
</comment>
<sequence length="365" mass="39894">MKKIAASLLDFYTRFLTRTKVVARKHLFSENAPLVKLWHQQSGDWHWLAEKKMPIASINRHLWRLSVPSLSFFFLLGLSGIISTLGLLADSVAVIIGAMIIAPLMGPIIGVAYAMVVGNRRLLRRSSLTLFTGVMLTIAISFLTMLCVGLQVVGSEVLSRTNPTLIDLGVALAAGAAGSFANSRRRIADALPGVAISVALVPPLSVIGIGLALGEQQITIGSLLLFLTNLAGIIFSGSIVFLLQRYGSLEKAKRGLVASFLFLFLLGLPLGLSLKNLLVQENVRRNVSELIRRRTLTFADRDIRSVRVQAQGDQLFVELEVAAPFGSISEHQIDLVRDFISDELQQDVKLIVRMIPVDVFVAPFE</sequence>
<dbReference type="PANTHER" id="PTHR20992">
    <property type="entry name" value="AT15442P-RELATED"/>
    <property type="match status" value="1"/>
</dbReference>
<feature type="transmembrane region" description="Helical" evidence="1">
    <location>
        <begin position="220"/>
        <end position="243"/>
    </location>
</feature>
<dbReference type="EMBL" id="JADEWZ010000062">
    <property type="protein sequence ID" value="MBE9118820.1"/>
    <property type="molecule type" value="Genomic_DNA"/>
</dbReference>
<feature type="transmembrane region" description="Helical" evidence="1">
    <location>
        <begin position="94"/>
        <end position="116"/>
    </location>
</feature>
<reference evidence="2" key="1">
    <citation type="submission" date="2020-10" db="EMBL/GenBank/DDBJ databases">
        <authorList>
            <person name="Castelo-Branco R."/>
            <person name="Eusebio N."/>
            <person name="Adriana R."/>
            <person name="Vieira A."/>
            <person name="Brugerolle De Fraissinette N."/>
            <person name="Rezende De Castro R."/>
            <person name="Schneider M.P."/>
            <person name="Vasconcelos V."/>
            <person name="Leao P.N."/>
        </authorList>
    </citation>
    <scope>NUCLEOTIDE SEQUENCE</scope>
    <source>
        <strain evidence="2">LEGE 07157</strain>
    </source>
</reference>